<protein>
    <recommendedName>
        <fullName evidence="3">Big-1 domain-containing protein</fullName>
    </recommendedName>
</protein>
<keyword evidence="2" id="KW-1185">Reference proteome</keyword>
<dbReference type="RefSeq" id="WP_310028392.1">
    <property type="nucleotide sequence ID" value="NZ_JAVDRL010000001.1"/>
</dbReference>
<evidence type="ECO:0000313" key="2">
    <source>
        <dbReference type="Proteomes" id="UP001262754"/>
    </source>
</evidence>
<sequence length="218" mass="22055">MPAESRFVGNSIEEMLVALAEGVREAQIALNSGPRIDPAGRPLGGYQLPYLDFSIQVDMETRVDTGGRPVALLFTGRPPSTSNQQVSSTISGRLVATPPGDGLPTPRIAFAVGQNIGGEASLAVTVTNSAGEVLADQPVELNIDDGASAILSAARGVAGFARKPGTRLAAALLRTDAAGRAATTLAITDGEPARAVVAVAASIGAFSARAIVGLEVVG</sequence>
<reference evidence="1 2" key="1">
    <citation type="submission" date="2023-07" db="EMBL/GenBank/DDBJ databases">
        <title>Sorghum-associated microbial communities from plants grown in Nebraska, USA.</title>
        <authorList>
            <person name="Schachtman D."/>
        </authorList>
    </citation>
    <scope>NUCLEOTIDE SEQUENCE [LARGE SCALE GENOMIC DNA]</scope>
    <source>
        <strain evidence="1 2">DS2154</strain>
    </source>
</reference>
<dbReference type="EMBL" id="JAVDRL010000001">
    <property type="protein sequence ID" value="MDR6529499.1"/>
    <property type="molecule type" value="Genomic_DNA"/>
</dbReference>
<evidence type="ECO:0008006" key="3">
    <source>
        <dbReference type="Google" id="ProtNLM"/>
    </source>
</evidence>
<gene>
    <name evidence="1" type="ORF">J2800_000214</name>
</gene>
<evidence type="ECO:0000313" key="1">
    <source>
        <dbReference type="EMBL" id="MDR6529499.1"/>
    </source>
</evidence>
<comment type="caution">
    <text evidence="1">The sequence shown here is derived from an EMBL/GenBank/DDBJ whole genome shotgun (WGS) entry which is preliminary data.</text>
</comment>
<accession>A0ABU1MTI5</accession>
<proteinExistence type="predicted"/>
<dbReference type="Proteomes" id="UP001262754">
    <property type="component" value="Unassembled WGS sequence"/>
</dbReference>
<organism evidence="1 2">
    <name type="scientific">Caulobacter rhizosphaerae</name>
    <dbReference type="NCBI Taxonomy" id="2010972"/>
    <lineage>
        <taxon>Bacteria</taxon>
        <taxon>Pseudomonadati</taxon>
        <taxon>Pseudomonadota</taxon>
        <taxon>Alphaproteobacteria</taxon>
        <taxon>Caulobacterales</taxon>
        <taxon>Caulobacteraceae</taxon>
        <taxon>Caulobacter</taxon>
    </lineage>
</organism>
<name>A0ABU1MTI5_9CAUL</name>